<dbReference type="Gene3D" id="1.10.275.10">
    <property type="entry name" value="Fumarase/aspartase (N-terminal domain)"/>
    <property type="match status" value="1"/>
</dbReference>
<dbReference type="GO" id="GO:0006099">
    <property type="term" value="P:tricarboxylic acid cycle"/>
    <property type="evidence" value="ECO:0007669"/>
    <property type="project" value="UniProtKB-UniRule"/>
</dbReference>
<organism evidence="8 9">
    <name type="scientific">Geoalkalibacter ferrihydriticus DSM 17813</name>
    <dbReference type="NCBI Taxonomy" id="1121915"/>
    <lineage>
        <taxon>Bacteria</taxon>
        <taxon>Pseudomonadati</taxon>
        <taxon>Thermodesulfobacteriota</taxon>
        <taxon>Desulfuromonadia</taxon>
        <taxon>Desulfuromonadales</taxon>
        <taxon>Geoalkalibacteraceae</taxon>
        <taxon>Geoalkalibacter</taxon>
    </lineage>
</organism>
<feature type="binding site" evidence="5">
    <location>
        <position position="186"/>
    </location>
    <ligand>
        <name>substrate</name>
    </ligand>
</feature>
<dbReference type="HAMAP" id="MF_00743">
    <property type="entry name" value="FumaraseC"/>
    <property type="match status" value="1"/>
</dbReference>
<comment type="miscellaneous">
    <text evidence="5">There are 2 substrate-binding sites: the catalytic A site, and the non-catalytic B site that may play a role in the transfer of substrate or product between the active site and the solvent. Alternatively, the B site may bind allosteric effectors.</text>
</comment>
<evidence type="ECO:0000256" key="3">
    <source>
        <dbReference type="ARBA" id="ARBA00022532"/>
    </source>
</evidence>
<dbReference type="UniPathway" id="UPA00223">
    <property type="reaction ID" value="UER01007"/>
</dbReference>
<protein>
    <recommendedName>
        <fullName evidence="5">Fumarate hydratase class II</fullName>
        <shortName evidence="5">Fumarase C</shortName>
        <ecNumber evidence="5">4.2.1.2</ecNumber>
    </recommendedName>
    <alternativeName>
        <fullName evidence="5">Aerobic fumarase</fullName>
    </alternativeName>
    <alternativeName>
        <fullName evidence="5">Iron-independent fumarase</fullName>
    </alternativeName>
</protein>
<evidence type="ECO:0000256" key="2">
    <source>
        <dbReference type="ARBA" id="ARBA00022490"/>
    </source>
</evidence>
<dbReference type="AlphaFoldDB" id="A0A0C2HRZ6"/>
<dbReference type="EMBL" id="JWJD01000001">
    <property type="protein sequence ID" value="KIH77595.1"/>
    <property type="molecule type" value="Genomic_DNA"/>
</dbReference>
<feature type="active site" description="Proton donor/acceptor" evidence="5">
    <location>
        <position position="187"/>
    </location>
</feature>
<dbReference type="FunFam" id="1.10.275.10:FF:000001">
    <property type="entry name" value="Fumarate hydratase, mitochondrial"/>
    <property type="match status" value="1"/>
</dbReference>
<dbReference type="FunFam" id="1.10.40.30:FF:000002">
    <property type="entry name" value="Fumarate hydratase class II"/>
    <property type="match status" value="1"/>
</dbReference>
<feature type="active site" evidence="5">
    <location>
        <position position="317"/>
    </location>
</feature>
<dbReference type="GO" id="GO:0004333">
    <property type="term" value="F:fumarate hydratase activity"/>
    <property type="evidence" value="ECO:0007669"/>
    <property type="project" value="UniProtKB-UniRule"/>
</dbReference>
<dbReference type="GO" id="GO:0005737">
    <property type="term" value="C:cytoplasm"/>
    <property type="evidence" value="ECO:0007669"/>
    <property type="project" value="UniProtKB-SubCell"/>
</dbReference>
<dbReference type="EC" id="4.2.1.2" evidence="5"/>
<keyword evidence="4 5" id="KW-0456">Lyase</keyword>
<dbReference type="PROSITE" id="PS00163">
    <property type="entry name" value="FUMARATE_LYASES"/>
    <property type="match status" value="1"/>
</dbReference>
<keyword evidence="2 5" id="KW-0963">Cytoplasm</keyword>
<name>A0A0C2HRZ6_9BACT</name>
<comment type="catalytic activity">
    <reaction evidence="5">
        <text>(S)-malate = fumarate + H2O</text>
        <dbReference type="Rhea" id="RHEA:12460"/>
        <dbReference type="ChEBI" id="CHEBI:15377"/>
        <dbReference type="ChEBI" id="CHEBI:15589"/>
        <dbReference type="ChEBI" id="CHEBI:29806"/>
        <dbReference type="EC" id="4.2.1.2"/>
    </reaction>
</comment>
<feature type="domain" description="Fumarate lyase N-terminal" evidence="6">
    <location>
        <begin position="12"/>
        <end position="341"/>
    </location>
</feature>
<dbReference type="CDD" id="cd01362">
    <property type="entry name" value="Fumarase_classII"/>
    <property type="match status" value="1"/>
</dbReference>
<keyword evidence="3 5" id="KW-0816">Tricarboxylic acid cycle</keyword>
<gene>
    <name evidence="8" type="primary">aspA</name>
    <name evidence="5" type="synonym">fumC</name>
    <name evidence="8" type="ORF">GFER_02645</name>
</gene>
<comment type="caution">
    <text evidence="8">The sequence shown here is derived from an EMBL/GenBank/DDBJ whole genome shotgun (WGS) entry which is preliminary data.</text>
</comment>
<dbReference type="InterPro" id="IPR022761">
    <property type="entry name" value="Fumarate_lyase_N"/>
</dbReference>
<feature type="binding site" evidence="5">
    <location>
        <position position="318"/>
    </location>
    <ligand>
        <name>substrate</name>
    </ligand>
</feature>
<evidence type="ECO:0000259" key="6">
    <source>
        <dbReference type="Pfam" id="PF00206"/>
    </source>
</evidence>
<feature type="binding site" evidence="5">
    <location>
        <begin position="138"/>
        <end position="140"/>
    </location>
    <ligand>
        <name>substrate</name>
    </ligand>
</feature>
<dbReference type="InterPro" id="IPR018951">
    <property type="entry name" value="Fumarase_C_C"/>
</dbReference>
<dbReference type="InterPro" id="IPR008948">
    <property type="entry name" value="L-Aspartase-like"/>
</dbReference>
<evidence type="ECO:0000259" key="7">
    <source>
        <dbReference type="Pfam" id="PF10415"/>
    </source>
</evidence>
<dbReference type="InterPro" id="IPR024083">
    <property type="entry name" value="Fumarase/histidase_N"/>
</dbReference>
<comment type="subunit">
    <text evidence="5">Homotetramer.</text>
</comment>
<sequence>MSDFRVEKDSMGEMQVPADALYGAQTARAVENFPISGLRMPRPFIRALGMIKEGAARANLELGLLDKEIALAVMEAAEEVITGELDAHFVVDVFQTGSGTSTNMNANEVIARRAAQMLGAASGAHPVHPNDHVNLGQSSNDVFPTALHLAAAVETRQRLIPALFDLQEALGEKSGAFDDIVKIGRTHLQDAVPIRLGQVFSGYARQVALSIRRLEGASNGLNELPLGGTAVGTGINTHPEFAAKVIAGLAQATGLPLREAANHFEAQAGRDAVVNLSGALKACATALFKIANDIRFLGSGPRCGLGELELPAVQPGSSIMPGKVNPVMAESLMQACVQVIGNDAAIGAAGLSGNFELNTMMPVMSHNLLQSIELLTQASRVFSARCIQGLAANRERCEALVEQSLAMVTALAPVLGYDHAAAIAKDAWEQNKTVREVVREKNLLSAEELERILDPRPMTEPGIPGKTR</sequence>
<dbReference type="PRINTS" id="PR00149">
    <property type="entry name" value="FUMRATELYASE"/>
</dbReference>
<dbReference type="Gene3D" id="1.20.200.10">
    <property type="entry name" value="Fumarase/aspartase (Central domain)"/>
    <property type="match status" value="1"/>
</dbReference>
<accession>A0A0C2HRZ6</accession>
<dbReference type="Proteomes" id="UP000035068">
    <property type="component" value="Unassembled WGS sequence"/>
</dbReference>
<dbReference type="Gene3D" id="1.10.40.30">
    <property type="entry name" value="Fumarase/aspartase (C-terminal domain)"/>
    <property type="match status" value="1"/>
</dbReference>
<proteinExistence type="inferred from homology"/>
<comment type="subcellular location">
    <subcellularLocation>
        <location evidence="5">Cytoplasm</location>
    </subcellularLocation>
</comment>
<dbReference type="PANTHER" id="PTHR11444">
    <property type="entry name" value="ASPARTATEAMMONIA/ARGININOSUCCINATE/ADENYLOSUCCINATE LYASE"/>
    <property type="match status" value="1"/>
</dbReference>
<dbReference type="PANTHER" id="PTHR11444:SF22">
    <property type="entry name" value="FUMARATE HYDRATASE CLASS II"/>
    <property type="match status" value="1"/>
</dbReference>
<dbReference type="InterPro" id="IPR000362">
    <property type="entry name" value="Fumarate_lyase_fam"/>
</dbReference>
<dbReference type="RefSeq" id="WP_040095788.1">
    <property type="nucleotide sequence ID" value="NZ_JWJD01000001.1"/>
</dbReference>
<dbReference type="FunFam" id="1.20.200.10:FF:000001">
    <property type="entry name" value="Fumarate hydratase, mitochondrial"/>
    <property type="match status" value="1"/>
</dbReference>
<dbReference type="Pfam" id="PF00206">
    <property type="entry name" value="Lyase_1"/>
    <property type="match status" value="1"/>
</dbReference>
<dbReference type="GO" id="GO:0006106">
    <property type="term" value="P:fumarate metabolic process"/>
    <property type="evidence" value="ECO:0007669"/>
    <property type="project" value="InterPro"/>
</dbReference>
<evidence type="ECO:0000313" key="8">
    <source>
        <dbReference type="EMBL" id="KIH77595.1"/>
    </source>
</evidence>
<feature type="site" description="Important for catalytic activity" evidence="5">
    <location>
        <position position="330"/>
    </location>
</feature>
<feature type="binding site" description="in site B" evidence="5">
    <location>
        <begin position="128"/>
        <end position="131"/>
    </location>
    <ligand>
        <name>substrate</name>
    </ligand>
</feature>
<feature type="domain" description="Fumarase C C-terminal" evidence="7">
    <location>
        <begin position="407"/>
        <end position="459"/>
    </location>
</feature>
<comment type="similarity">
    <text evidence="1 5">Belongs to the class-II fumarase/aspartase family. Fumarase subfamily.</text>
</comment>
<dbReference type="InterPro" id="IPR020557">
    <property type="entry name" value="Fumarate_lyase_CS"/>
</dbReference>
<evidence type="ECO:0000256" key="5">
    <source>
        <dbReference type="HAMAP-Rule" id="MF_00743"/>
    </source>
</evidence>
<keyword evidence="9" id="KW-1185">Reference proteome</keyword>
<evidence type="ECO:0000256" key="1">
    <source>
        <dbReference type="ARBA" id="ARBA00009084"/>
    </source>
</evidence>
<comment type="pathway">
    <text evidence="5">Carbohydrate metabolism; tricarboxylic acid cycle; (S)-malate from fumarate: step 1/1.</text>
</comment>
<reference evidence="8 9" key="1">
    <citation type="submission" date="2014-12" db="EMBL/GenBank/DDBJ databases">
        <title>Genomes of Geoalkalibacter ferrihydriticus and Geoalkalibacter subterraneus, two haloalkaliphilic metal-reducing members of the Geobacteraceae.</title>
        <authorList>
            <person name="Badalamenti J.P."/>
            <person name="Torres C.I."/>
            <person name="Krajmalnik-Brown R."/>
            <person name="Bond D.R."/>
        </authorList>
    </citation>
    <scope>NUCLEOTIDE SEQUENCE [LARGE SCALE GENOMIC DNA]</scope>
    <source>
        <strain evidence="8 9">DSM 17813</strain>
    </source>
</reference>
<evidence type="ECO:0000313" key="9">
    <source>
        <dbReference type="Proteomes" id="UP000035068"/>
    </source>
</evidence>
<dbReference type="Pfam" id="PF10415">
    <property type="entry name" value="FumaraseC_C"/>
    <property type="match status" value="1"/>
</dbReference>
<dbReference type="PRINTS" id="PR00145">
    <property type="entry name" value="ARGSUCLYASE"/>
</dbReference>
<feature type="binding site" evidence="5">
    <location>
        <begin position="323"/>
        <end position="325"/>
    </location>
    <ligand>
        <name>substrate</name>
    </ligand>
</feature>
<dbReference type="InterPro" id="IPR005677">
    <property type="entry name" value="Fum_hydII"/>
</dbReference>
<dbReference type="NCBIfam" id="NF008909">
    <property type="entry name" value="PRK12273.1"/>
    <property type="match status" value="1"/>
</dbReference>
<feature type="binding site" evidence="5">
    <location>
        <begin position="98"/>
        <end position="100"/>
    </location>
    <ligand>
        <name>substrate</name>
    </ligand>
</feature>
<evidence type="ECO:0000256" key="4">
    <source>
        <dbReference type="ARBA" id="ARBA00023239"/>
    </source>
</evidence>
<comment type="function">
    <text evidence="5">Involved in the TCA cycle. Catalyzes the stereospecific interconversion of fumarate to L-malate.</text>
</comment>
<dbReference type="SUPFAM" id="SSF48557">
    <property type="entry name" value="L-aspartase-like"/>
    <property type="match status" value="1"/>
</dbReference>